<dbReference type="AlphaFoldDB" id="A0A369X0G1"/>
<evidence type="ECO:0000313" key="5">
    <source>
        <dbReference type="EMBL" id="RDE25255.1"/>
    </source>
</evidence>
<name>A0A369X0G1_9GAMM</name>
<keyword evidence="6" id="KW-1185">Reference proteome</keyword>
<gene>
    <name evidence="5" type="ORF">DV711_06810</name>
</gene>
<dbReference type="PROSITE" id="PS50043">
    <property type="entry name" value="HTH_LUXR_2"/>
    <property type="match status" value="1"/>
</dbReference>
<evidence type="ECO:0000256" key="2">
    <source>
        <dbReference type="ARBA" id="ARBA00023125"/>
    </source>
</evidence>
<evidence type="ECO:0000313" key="6">
    <source>
        <dbReference type="Proteomes" id="UP000253769"/>
    </source>
</evidence>
<dbReference type="PANTHER" id="PTHR44688:SF16">
    <property type="entry name" value="DNA-BINDING TRANSCRIPTIONAL ACTIVATOR DEVR_DOSR"/>
    <property type="match status" value="1"/>
</dbReference>
<dbReference type="SUPFAM" id="SSF46894">
    <property type="entry name" value="C-terminal effector domain of the bipartite response regulators"/>
    <property type="match status" value="1"/>
</dbReference>
<keyword evidence="2" id="KW-0238">DNA-binding</keyword>
<dbReference type="PRINTS" id="PR00038">
    <property type="entry name" value="HTHLUXR"/>
</dbReference>
<dbReference type="Gene3D" id="1.10.10.10">
    <property type="entry name" value="Winged helix-like DNA-binding domain superfamily/Winged helix DNA-binding domain"/>
    <property type="match status" value="1"/>
</dbReference>
<organism evidence="5 6">
    <name type="scientific">Motiliproteus coralliicola</name>
    <dbReference type="NCBI Taxonomy" id="2283196"/>
    <lineage>
        <taxon>Bacteria</taxon>
        <taxon>Pseudomonadati</taxon>
        <taxon>Pseudomonadota</taxon>
        <taxon>Gammaproteobacteria</taxon>
        <taxon>Oceanospirillales</taxon>
        <taxon>Oceanospirillaceae</taxon>
        <taxon>Motiliproteus</taxon>
    </lineage>
</organism>
<dbReference type="InterPro" id="IPR036388">
    <property type="entry name" value="WH-like_DNA-bd_sf"/>
</dbReference>
<evidence type="ECO:0000256" key="1">
    <source>
        <dbReference type="ARBA" id="ARBA00023015"/>
    </source>
</evidence>
<dbReference type="GO" id="GO:0006355">
    <property type="term" value="P:regulation of DNA-templated transcription"/>
    <property type="evidence" value="ECO:0007669"/>
    <property type="project" value="InterPro"/>
</dbReference>
<dbReference type="InterPro" id="IPR000792">
    <property type="entry name" value="Tscrpt_reg_LuxR_C"/>
</dbReference>
<protein>
    <submittedName>
        <fullName evidence="5">LuxR family transcriptional regulator</fullName>
    </submittedName>
</protein>
<dbReference type="CDD" id="cd06170">
    <property type="entry name" value="LuxR_C_like"/>
    <property type="match status" value="1"/>
</dbReference>
<reference evidence="5 6" key="1">
    <citation type="submission" date="2018-07" db="EMBL/GenBank/DDBJ databases">
        <title>Motiliproteus coralliicola sp. nov., a bacterium isolated from Coral.</title>
        <authorList>
            <person name="Wang G."/>
        </authorList>
    </citation>
    <scope>NUCLEOTIDE SEQUENCE [LARGE SCALE GENOMIC DNA]</scope>
    <source>
        <strain evidence="5 6">C34</strain>
    </source>
</reference>
<keyword evidence="3" id="KW-0804">Transcription</keyword>
<keyword evidence="1" id="KW-0805">Transcription regulation</keyword>
<sequence length="269" mass="31105">MSQVVEQLGADGFFAALFEALSSQLPLDHPQVWLFRANKLPALLYHAIARGDREIQIDGYIAGAYRQDPFYREGRRGADGLFRITEIGANQFKQSERYAGYFSQMNVCDEVGYLYELGEGTFINLTLQRRQHSERFSDEELNFLHRAEPLIRALTEKHWNLYRDQLSNQNELEDSIERAIRLFGSSVLTEREHQTLQLMLRGYSSQSAAERLEISIETLRRHRKHIYQKLDIGSQAELFSLFINCLPYLPPEEDGDPLVPYQSPQSSDP</sequence>
<dbReference type="SMART" id="SM00421">
    <property type="entry name" value="HTH_LUXR"/>
    <property type="match status" value="1"/>
</dbReference>
<dbReference type="Pfam" id="PF00196">
    <property type="entry name" value="GerE"/>
    <property type="match status" value="1"/>
</dbReference>
<evidence type="ECO:0000259" key="4">
    <source>
        <dbReference type="PROSITE" id="PS50043"/>
    </source>
</evidence>
<proteinExistence type="predicted"/>
<dbReference type="GO" id="GO:0003677">
    <property type="term" value="F:DNA binding"/>
    <property type="evidence" value="ECO:0007669"/>
    <property type="project" value="UniProtKB-KW"/>
</dbReference>
<dbReference type="PANTHER" id="PTHR44688">
    <property type="entry name" value="DNA-BINDING TRANSCRIPTIONAL ACTIVATOR DEVR_DOSR"/>
    <property type="match status" value="1"/>
</dbReference>
<dbReference type="EMBL" id="QQOH01000001">
    <property type="protein sequence ID" value="RDE25255.1"/>
    <property type="molecule type" value="Genomic_DNA"/>
</dbReference>
<evidence type="ECO:0000256" key="3">
    <source>
        <dbReference type="ARBA" id="ARBA00023163"/>
    </source>
</evidence>
<accession>A0A369X0G1</accession>
<feature type="domain" description="HTH luxR-type" evidence="4">
    <location>
        <begin position="181"/>
        <end position="246"/>
    </location>
</feature>
<dbReference type="Proteomes" id="UP000253769">
    <property type="component" value="Unassembled WGS sequence"/>
</dbReference>
<comment type="caution">
    <text evidence="5">The sequence shown here is derived from an EMBL/GenBank/DDBJ whole genome shotgun (WGS) entry which is preliminary data.</text>
</comment>
<dbReference type="InterPro" id="IPR016032">
    <property type="entry name" value="Sig_transdc_resp-reg_C-effctor"/>
</dbReference>